<keyword evidence="3" id="KW-1185">Reference proteome</keyword>
<proteinExistence type="predicted"/>
<dbReference type="Proteomes" id="UP000198403">
    <property type="component" value="Unassembled WGS sequence"/>
</dbReference>
<evidence type="ECO:0000256" key="1">
    <source>
        <dbReference type="SAM" id="MobiDB-lite"/>
    </source>
</evidence>
<evidence type="ECO:0000313" key="3">
    <source>
        <dbReference type="Proteomes" id="UP000198403"/>
    </source>
</evidence>
<feature type="region of interest" description="Disordered" evidence="1">
    <location>
        <begin position="104"/>
        <end position="159"/>
    </location>
</feature>
<gene>
    <name evidence="2" type="ORF">SAMN06272737_10410</name>
</gene>
<name>A0A238VND0_9ACTN</name>
<protein>
    <submittedName>
        <fullName evidence="2">Uncharacterized protein</fullName>
    </submittedName>
</protein>
<dbReference type="AlphaFoldDB" id="A0A238VND0"/>
<organism evidence="2 3">
    <name type="scientific">Blastococcus mobilis</name>
    <dbReference type="NCBI Taxonomy" id="1938746"/>
    <lineage>
        <taxon>Bacteria</taxon>
        <taxon>Bacillati</taxon>
        <taxon>Actinomycetota</taxon>
        <taxon>Actinomycetes</taxon>
        <taxon>Geodermatophilales</taxon>
        <taxon>Geodermatophilaceae</taxon>
        <taxon>Blastococcus</taxon>
    </lineage>
</organism>
<dbReference type="OrthoDB" id="3790554at2"/>
<dbReference type="RefSeq" id="WP_089335449.1">
    <property type="nucleotide sequence ID" value="NZ_FZNO01000004.1"/>
</dbReference>
<dbReference type="EMBL" id="FZNO01000004">
    <property type="protein sequence ID" value="SNR35736.1"/>
    <property type="molecule type" value="Genomic_DNA"/>
</dbReference>
<evidence type="ECO:0000313" key="2">
    <source>
        <dbReference type="EMBL" id="SNR35736.1"/>
    </source>
</evidence>
<reference evidence="2 3" key="1">
    <citation type="submission" date="2017-06" db="EMBL/GenBank/DDBJ databases">
        <authorList>
            <person name="Kim H.J."/>
            <person name="Triplett B.A."/>
        </authorList>
    </citation>
    <scope>NUCLEOTIDE SEQUENCE [LARGE SCALE GENOMIC DNA]</scope>
    <source>
        <strain evidence="2 3">DSM 44272</strain>
    </source>
</reference>
<accession>A0A238VND0</accession>
<sequence length="234" mass="25651">MWLKLSDDFGDDAARAGLSDASVRTHIEALLWIMRREGEPVLDRRDLRRALESSQAEEAVAQLLATGWWQRLDDGRFRVLQSMNDQLEPEVIVRRREAAAERQRRKRLKAVGLDPDTGEDVSRRDVTRDSLRDATRDPGRAGTGRGGSGEALRAAGSGARDTADLRLSLVSADGADNWPPLRPIPDGHPPLAATPRPAGYVSVQGQLATSRECRVCGDPLDHAVPEDTHPACEP</sequence>
<feature type="compositionally biased region" description="Basic and acidic residues" evidence="1">
    <location>
        <begin position="120"/>
        <end position="139"/>
    </location>
</feature>